<feature type="signal peptide" evidence="1">
    <location>
        <begin position="1"/>
        <end position="19"/>
    </location>
</feature>
<keyword evidence="3" id="KW-1185">Reference proteome</keyword>
<name>I3YW05_AEQSU</name>
<evidence type="ECO:0000313" key="3">
    <source>
        <dbReference type="Proteomes" id="UP000006049"/>
    </source>
</evidence>
<dbReference type="AlphaFoldDB" id="I3YW05"/>
<dbReference type="PROSITE" id="PS51257">
    <property type="entry name" value="PROKAR_LIPOPROTEIN"/>
    <property type="match status" value="1"/>
</dbReference>
<evidence type="ECO:0000313" key="2">
    <source>
        <dbReference type="EMBL" id="AFL81173.1"/>
    </source>
</evidence>
<dbReference type="eggNOG" id="ENOG5033GSZ">
    <property type="taxonomic scope" value="Bacteria"/>
</dbReference>
<gene>
    <name evidence="2" type="ordered locus">Aeqsu_1692</name>
</gene>
<dbReference type="Proteomes" id="UP000006049">
    <property type="component" value="Chromosome"/>
</dbReference>
<dbReference type="EMBL" id="CP003280">
    <property type="protein sequence ID" value="AFL81173.1"/>
    <property type="molecule type" value="Genomic_DNA"/>
</dbReference>
<evidence type="ECO:0008006" key="4">
    <source>
        <dbReference type="Google" id="ProtNLM"/>
    </source>
</evidence>
<dbReference type="HOGENOM" id="CLU_1465287_0_0_10"/>
<dbReference type="KEGG" id="asl:Aeqsu_1692"/>
<sequence length="184" mass="20260">MKKSIFLLLSFFLITISSCGVRIPDGDSVPPTLKLQNVGHLPHFIIKSEDSPSIFDTHALQLARNREYTAIYSFNDMGGIKQATMEIPSSVIFEIKEPLPESWTFMPATTGIPVRNTRTLVWRGDNNNPLDGWALTFTFTPKTRTPSGTEEFQLVFSATDYAGNTTIGKLTVRVGGGPVAIVPL</sequence>
<accession>I3YW05</accession>
<organism evidence="2 3">
    <name type="scientific">Aequorivita sublithincola (strain DSM 14238 / LMG 21431 / ACAM 643 / 9-3)</name>
    <dbReference type="NCBI Taxonomy" id="746697"/>
    <lineage>
        <taxon>Bacteria</taxon>
        <taxon>Pseudomonadati</taxon>
        <taxon>Bacteroidota</taxon>
        <taxon>Flavobacteriia</taxon>
        <taxon>Flavobacteriales</taxon>
        <taxon>Flavobacteriaceae</taxon>
        <taxon>Aequorivita</taxon>
    </lineage>
</organism>
<keyword evidence="1" id="KW-0732">Signal</keyword>
<feature type="chain" id="PRO_5003683094" description="Lipoprotein" evidence="1">
    <location>
        <begin position="20"/>
        <end position="184"/>
    </location>
</feature>
<protein>
    <recommendedName>
        <fullName evidence="4">Lipoprotein</fullName>
    </recommendedName>
</protein>
<evidence type="ECO:0000256" key="1">
    <source>
        <dbReference type="SAM" id="SignalP"/>
    </source>
</evidence>
<reference evidence="2 3" key="1">
    <citation type="submission" date="2012-06" db="EMBL/GenBank/DDBJ databases">
        <title>The complete genome of Aequorivita sublithincola DSM 14238.</title>
        <authorList>
            <consortium name="US DOE Joint Genome Institute (JGI-PGF)"/>
            <person name="Lucas S."/>
            <person name="Copeland A."/>
            <person name="Lapidus A."/>
            <person name="Goodwin L."/>
            <person name="Pitluck S."/>
            <person name="Peters L."/>
            <person name="Munk A.C.C."/>
            <person name="Kyrpides N."/>
            <person name="Mavromatis K."/>
            <person name="Pagani I."/>
            <person name="Ivanova N."/>
            <person name="Ovchinnikova G."/>
            <person name="Zeytun A."/>
            <person name="Detter J.C."/>
            <person name="Han C."/>
            <person name="Land M."/>
            <person name="Hauser L."/>
            <person name="Markowitz V."/>
            <person name="Cheng J.-F."/>
            <person name="Hugenholtz P."/>
            <person name="Woyke T."/>
            <person name="Wu D."/>
            <person name="Tindall B."/>
            <person name="Faehnrich R."/>
            <person name="Brambilla E."/>
            <person name="Klenk H.-P."/>
            <person name="Eisen J.A."/>
        </authorList>
    </citation>
    <scope>NUCLEOTIDE SEQUENCE [LARGE SCALE GENOMIC DNA]</scope>
    <source>
        <strain evidence="3">DSM 14238 / LMG 21431 / ACAM 643 / 9-3</strain>
    </source>
</reference>
<dbReference type="STRING" id="746697.Aeqsu_1692"/>
<proteinExistence type="predicted"/>